<dbReference type="InterPro" id="IPR050763">
    <property type="entry name" value="ABC_transporter_ATP-binding"/>
</dbReference>
<keyword evidence="1" id="KW-0813">Transport</keyword>
<sequence length="282" mass="32008">MEPVIETKSLVKSFSKQIAIDGIDFSVHRKEIFGFLGPSGSGKTTTIKILTGQLSPTKGEATLFGVPSQLIRKKGLFKKIGILTDNSGLYDRLTIEENLRLYCKLFDVQKERMDEVLSLVKLYDEQRKKVSELSKGMKQRVLLARVLIHEPELLFLDEPTSALDPVNAQQIYKGLKELNEKGTTIFLTTHNMQEAELLCDRIAFLNHGKIQLLGEPKKIRRDFSDTTITIELKNGRKEVLQKDKDSAKIIYQYMTADEVESIYSNEPTLGDIFLKITGRELI</sequence>
<dbReference type="PROSITE" id="PS50893">
    <property type="entry name" value="ABC_TRANSPORTER_2"/>
    <property type="match status" value="1"/>
</dbReference>
<feature type="domain" description="ABC transporter" evidence="4">
    <location>
        <begin position="5"/>
        <end position="232"/>
    </location>
</feature>
<evidence type="ECO:0000256" key="3">
    <source>
        <dbReference type="ARBA" id="ARBA00022840"/>
    </source>
</evidence>
<keyword evidence="3 5" id="KW-0067">ATP-binding</keyword>
<reference evidence="5 6" key="1">
    <citation type="submission" date="2023-06" db="EMBL/GenBank/DDBJ databases">
        <title>Five Gram-positive bacteria isolated from mangrove sediments in Shenzhen, Guangdong, China.</title>
        <authorList>
            <person name="Yu S."/>
            <person name="Zheng W."/>
            <person name="Huang Y."/>
        </authorList>
    </citation>
    <scope>NUCLEOTIDE SEQUENCE [LARGE SCALE GENOMIC DNA]</scope>
    <source>
        <strain evidence="5 6">SaN35-3</strain>
    </source>
</reference>
<evidence type="ECO:0000313" key="5">
    <source>
        <dbReference type="EMBL" id="WLR42139.1"/>
    </source>
</evidence>
<dbReference type="InterPro" id="IPR003439">
    <property type="entry name" value="ABC_transporter-like_ATP-bd"/>
</dbReference>
<evidence type="ECO:0000256" key="2">
    <source>
        <dbReference type="ARBA" id="ARBA00022741"/>
    </source>
</evidence>
<organism evidence="5 6">
    <name type="scientific">Bacillus carboniphilus</name>
    <dbReference type="NCBI Taxonomy" id="86663"/>
    <lineage>
        <taxon>Bacteria</taxon>
        <taxon>Bacillati</taxon>
        <taxon>Bacillota</taxon>
        <taxon>Bacilli</taxon>
        <taxon>Bacillales</taxon>
        <taxon>Bacillaceae</taxon>
        <taxon>Bacillus</taxon>
    </lineage>
</organism>
<dbReference type="SUPFAM" id="SSF52540">
    <property type="entry name" value="P-loop containing nucleoside triphosphate hydrolases"/>
    <property type="match status" value="1"/>
</dbReference>
<protein>
    <submittedName>
        <fullName evidence="5">ABC transporter ATP-binding protein</fullName>
    </submittedName>
</protein>
<dbReference type="PANTHER" id="PTHR42711">
    <property type="entry name" value="ABC TRANSPORTER ATP-BINDING PROTEIN"/>
    <property type="match status" value="1"/>
</dbReference>
<keyword evidence="6" id="KW-1185">Reference proteome</keyword>
<dbReference type="GO" id="GO:0005524">
    <property type="term" value="F:ATP binding"/>
    <property type="evidence" value="ECO:0007669"/>
    <property type="project" value="UniProtKB-KW"/>
</dbReference>
<dbReference type="PROSITE" id="PS00211">
    <property type="entry name" value="ABC_TRANSPORTER_1"/>
    <property type="match status" value="1"/>
</dbReference>
<dbReference type="CDD" id="cd03230">
    <property type="entry name" value="ABC_DR_subfamily_A"/>
    <property type="match status" value="1"/>
</dbReference>
<dbReference type="Pfam" id="PF00005">
    <property type="entry name" value="ABC_tran"/>
    <property type="match status" value="1"/>
</dbReference>
<evidence type="ECO:0000256" key="1">
    <source>
        <dbReference type="ARBA" id="ARBA00022448"/>
    </source>
</evidence>
<dbReference type="Proteomes" id="UP001197974">
    <property type="component" value="Chromosome"/>
</dbReference>
<dbReference type="InterPro" id="IPR003593">
    <property type="entry name" value="AAA+_ATPase"/>
</dbReference>
<dbReference type="Gene3D" id="3.40.50.300">
    <property type="entry name" value="P-loop containing nucleotide triphosphate hydrolases"/>
    <property type="match status" value="1"/>
</dbReference>
<dbReference type="EMBL" id="CP129013">
    <property type="protein sequence ID" value="WLR42139.1"/>
    <property type="molecule type" value="Genomic_DNA"/>
</dbReference>
<evidence type="ECO:0000313" key="6">
    <source>
        <dbReference type="Proteomes" id="UP001197974"/>
    </source>
</evidence>
<dbReference type="InterPro" id="IPR017871">
    <property type="entry name" value="ABC_transporter-like_CS"/>
</dbReference>
<proteinExistence type="predicted"/>
<keyword evidence="2" id="KW-0547">Nucleotide-binding</keyword>
<dbReference type="PANTHER" id="PTHR42711:SF13">
    <property type="entry name" value="ABC TRANSPORTER, ATP-BINDING PROTEIN"/>
    <property type="match status" value="1"/>
</dbReference>
<gene>
    <name evidence="5" type="ORF">LC087_15445</name>
</gene>
<evidence type="ECO:0000259" key="4">
    <source>
        <dbReference type="PROSITE" id="PS50893"/>
    </source>
</evidence>
<dbReference type="SMART" id="SM00382">
    <property type="entry name" value="AAA"/>
    <property type="match status" value="1"/>
</dbReference>
<dbReference type="RefSeq" id="WP_226540603.1">
    <property type="nucleotide sequence ID" value="NZ_CP129013.1"/>
</dbReference>
<accession>A0ABY9JRV5</accession>
<name>A0ABY9JRV5_9BACI</name>
<dbReference type="InterPro" id="IPR027417">
    <property type="entry name" value="P-loop_NTPase"/>
</dbReference>